<dbReference type="EMBL" id="LDOU01000006">
    <property type="protein sequence ID" value="KLV10209.1"/>
    <property type="molecule type" value="Genomic_DNA"/>
</dbReference>
<dbReference type="RefSeq" id="WP_047884372.1">
    <property type="nucleotide sequence ID" value="NZ_CP071326.1"/>
</dbReference>
<dbReference type="PATRIC" id="fig|320778.3.peg.1385"/>
<keyword evidence="3" id="KW-1185">Reference proteome</keyword>
<dbReference type="Proteomes" id="UP000035909">
    <property type="component" value="Unassembled WGS sequence"/>
</dbReference>
<name>A0A0J1HF09_9GAMM</name>
<dbReference type="AlphaFoldDB" id="A0A0J1HF09"/>
<organism evidence="2 3">
    <name type="scientific">Photobacterium ganghwense</name>
    <dbReference type="NCBI Taxonomy" id="320778"/>
    <lineage>
        <taxon>Bacteria</taxon>
        <taxon>Pseudomonadati</taxon>
        <taxon>Pseudomonadota</taxon>
        <taxon>Gammaproteobacteria</taxon>
        <taxon>Vibrionales</taxon>
        <taxon>Vibrionaceae</taxon>
        <taxon>Photobacterium</taxon>
    </lineage>
</organism>
<dbReference type="GO" id="GO:0016788">
    <property type="term" value="F:hydrolase activity, acting on ester bonds"/>
    <property type="evidence" value="ECO:0007669"/>
    <property type="project" value="InterPro"/>
</dbReference>
<dbReference type="Gene3D" id="3.90.75.20">
    <property type="match status" value="1"/>
</dbReference>
<dbReference type="Pfam" id="PF07463">
    <property type="entry name" value="NUMOD4"/>
    <property type="match status" value="1"/>
</dbReference>
<comment type="caution">
    <text evidence="2">The sequence shown here is derived from an EMBL/GenBank/DDBJ whole genome shotgun (WGS) entry which is preliminary data.</text>
</comment>
<sequence length="134" mass="15708">MKGDYQEWRDIPEFEGYQINEDGEIRELRSLKKTRASNGDYYHFTLIREDGSKWKRQSNTFVDELFTTQEQADGKVVWKEVPEFNGKYFLSNKGDCVTIRPKKASMKDGKPYVVNIKGTKRTVAKILREVFGEQ</sequence>
<feature type="domain" description="NUMOD4" evidence="1">
    <location>
        <begin position="7"/>
        <end position="46"/>
    </location>
</feature>
<accession>A0A0J1HF09</accession>
<protein>
    <recommendedName>
        <fullName evidence="1">NUMOD4 domain-containing protein</fullName>
    </recommendedName>
</protein>
<dbReference type="InterPro" id="IPR010902">
    <property type="entry name" value="NUMOD4"/>
</dbReference>
<reference evidence="2 3" key="1">
    <citation type="submission" date="2015-05" db="EMBL/GenBank/DDBJ databases">
        <title>Photobacterium galathea sp. nov.</title>
        <authorList>
            <person name="Machado H."/>
            <person name="Gram L."/>
        </authorList>
    </citation>
    <scope>NUCLEOTIDE SEQUENCE [LARGE SCALE GENOMIC DNA]</scope>
    <source>
        <strain evidence="2 3">DSM 22954</strain>
    </source>
</reference>
<evidence type="ECO:0000313" key="3">
    <source>
        <dbReference type="Proteomes" id="UP000035909"/>
    </source>
</evidence>
<evidence type="ECO:0000313" key="2">
    <source>
        <dbReference type="EMBL" id="KLV10209.1"/>
    </source>
</evidence>
<gene>
    <name evidence="2" type="ORF">ABT57_06440</name>
</gene>
<evidence type="ECO:0000259" key="1">
    <source>
        <dbReference type="Pfam" id="PF07463"/>
    </source>
</evidence>
<proteinExistence type="predicted"/>